<gene>
    <name evidence="1" type="ORF">PflQ2_0317</name>
</gene>
<comment type="caution">
    <text evidence="1">The sequence shown here is derived from an EMBL/GenBank/DDBJ whole genome shotgun (WGS) entry which is preliminary data.</text>
</comment>
<dbReference type="AlphaFoldDB" id="J2EQQ5"/>
<dbReference type="Proteomes" id="UP000007289">
    <property type="component" value="Chromosome"/>
</dbReference>
<protein>
    <submittedName>
        <fullName evidence="1">Uncharacterized protein</fullName>
    </submittedName>
</protein>
<name>J2EQQ5_PSEFQ</name>
<reference evidence="1" key="1">
    <citation type="journal article" date="2012" name="PLoS Genet.">
        <title>Comparative Genomics of Plant-Associated Pseudomonas spp.: Insights into Diversity and Inheritance of Traits Involved in Multitrophic Interactions.</title>
        <authorList>
            <person name="Loper J.E."/>
            <person name="Hassan K.A."/>
            <person name="Mavrodi D.V."/>
            <person name="Davis E.W.II."/>
            <person name="Lim C.K."/>
            <person name="Shaffer B.T."/>
            <person name="Elbourne L.D."/>
            <person name="Stockwell V.O."/>
            <person name="Hartney S.L."/>
            <person name="Breakwell K."/>
            <person name="Henkels M.D."/>
            <person name="Tetu S.G."/>
            <person name="Rangel L.I."/>
            <person name="Kidarsa T.A."/>
            <person name="Wilson N.L."/>
            <person name="van de Mortel J.E."/>
            <person name="Song C."/>
            <person name="Blumhagen R."/>
            <person name="Radune D."/>
            <person name="Hostetler J.B."/>
            <person name="Brinkac L.M."/>
            <person name="Durkin A.S."/>
            <person name="Kluepfel D.A."/>
            <person name="Wechter W.P."/>
            <person name="Anderson A.J."/>
            <person name="Kim Y.C."/>
            <person name="Pierson L.S.III."/>
            <person name="Pierson E.A."/>
            <person name="Lindow S.E."/>
            <person name="Kobayashi D.Y."/>
            <person name="Raaijmakers J.M."/>
            <person name="Weller D.M."/>
            <person name="Thomashow L.S."/>
            <person name="Allen A.E."/>
            <person name="Paulsen I.T."/>
        </authorList>
    </citation>
    <scope>NUCLEOTIDE SEQUENCE [LARGE SCALE GENOMIC DNA]</scope>
    <source>
        <strain evidence="1">Q2-87</strain>
    </source>
</reference>
<accession>J2EQQ5</accession>
<dbReference type="EMBL" id="AGBM01000002">
    <property type="protein sequence ID" value="EJK98767.1"/>
    <property type="molecule type" value="Genomic_DNA"/>
</dbReference>
<evidence type="ECO:0000313" key="1">
    <source>
        <dbReference type="EMBL" id="EJK98767.1"/>
    </source>
</evidence>
<dbReference type="HOGENOM" id="CLU_3412803_0_0_6"/>
<proteinExistence type="predicted"/>
<organism evidence="1">
    <name type="scientific">Pseudomonas fluorescens (strain Q2-87)</name>
    <dbReference type="NCBI Taxonomy" id="1038922"/>
    <lineage>
        <taxon>Bacteria</taxon>
        <taxon>Pseudomonadati</taxon>
        <taxon>Pseudomonadota</taxon>
        <taxon>Gammaproteobacteria</taxon>
        <taxon>Pseudomonadales</taxon>
        <taxon>Pseudomonadaceae</taxon>
        <taxon>Pseudomonas</taxon>
    </lineage>
</organism>
<sequence length="28" mass="3071">MNPSSVQTLARRIFNGNAGFCRKADRGC</sequence>